<dbReference type="InterPro" id="IPR000089">
    <property type="entry name" value="Biotin_lipoyl"/>
</dbReference>
<dbReference type="InterPro" id="IPR050856">
    <property type="entry name" value="Biotin_carboxylase_complex"/>
</dbReference>
<dbReference type="FunFam" id="2.40.50.100:FF:000029">
    <property type="entry name" value="propionyl-CoA carboxylase alpha chain, mitochondrial"/>
    <property type="match status" value="1"/>
</dbReference>
<dbReference type="PANTHER" id="PTHR18866:SF33">
    <property type="entry name" value="METHYLCROTONOYL-COA CARBOXYLASE SUBUNIT ALPHA, MITOCHONDRIAL-RELATED"/>
    <property type="match status" value="1"/>
</dbReference>
<evidence type="ECO:0000313" key="10">
    <source>
        <dbReference type="Proteomes" id="UP000034805"/>
    </source>
</evidence>
<dbReference type="PANTHER" id="PTHR18866">
    <property type="entry name" value="CARBOXYLASE:PYRUVATE/ACETYL-COA/PROPIONYL-COA CARBOXYLASE"/>
    <property type="match status" value="1"/>
</dbReference>
<dbReference type="InterPro" id="IPR011053">
    <property type="entry name" value="Single_hybrid_motif"/>
</dbReference>
<reference evidence="9 10" key="1">
    <citation type="submission" date="2015-08" db="EMBL/GenBank/DDBJ databases">
        <title>The genome of the Asian arowana (Scleropages formosus).</title>
        <authorList>
            <person name="Tan M.H."/>
            <person name="Gan H.M."/>
            <person name="Croft L.J."/>
            <person name="Austin C.M."/>
        </authorList>
    </citation>
    <scope>NUCLEOTIDE SEQUENCE [LARGE SCALE GENOMIC DNA]</scope>
    <source>
        <strain evidence="9">Aro1</strain>
    </source>
</reference>
<protein>
    <recommendedName>
        <fullName evidence="8">Lipoyl-binding domain-containing protein</fullName>
    </recommendedName>
</protein>
<comment type="subcellular location">
    <subcellularLocation>
        <location evidence="2">Mitochondrion</location>
    </subcellularLocation>
</comment>
<dbReference type="CDD" id="cd06850">
    <property type="entry name" value="biotinyl_domain"/>
    <property type="match status" value="1"/>
</dbReference>
<dbReference type="Proteomes" id="UP000034805">
    <property type="component" value="Unassembled WGS sequence"/>
</dbReference>
<dbReference type="GO" id="GO:0046872">
    <property type="term" value="F:metal ion binding"/>
    <property type="evidence" value="ECO:0007669"/>
    <property type="project" value="UniProtKB-KW"/>
</dbReference>
<keyword evidence="6" id="KW-0496">Mitochondrion</keyword>
<comment type="cofactor">
    <cofactor evidence="1">
        <name>biotin</name>
        <dbReference type="ChEBI" id="CHEBI:57586"/>
    </cofactor>
</comment>
<evidence type="ECO:0000256" key="2">
    <source>
        <dbReference type="ARBA" id="ARBA00004173"/>
    </source>
</evidence>
<organism evidence="9 10">
    <name type="scientific">Scleropages formosus</name>
    <name type="common">Asian bonytongue</name>
    <name type="synonym">Osteoglossum formosum</name>
    <dbReference type="NCBI Taxonomy" id="113540"/>
    <lineage>
        <taxon>Eukaryota</taxon>
        <taxon>Metazoa</taxon>
        <taxon>Chordata</taxon>
        <taxon>Craniata</taxon>
        <taxon>Vertebrata</taxon>
        <taxon>Euteleostomi</taxon>
        <taxon>Actinopterygii</taxon>
        <taxon>Neopterygii</taxon>
        <taxon>Teleostei</taxon>
        <taxon>Osteoglossocephala</taxon>
        <taxon>Osteoglossomorpha</taxon>
        <taxon>Osteoglossiformes</taxon>
        <taxon>Osteoglossidae</taxon>
        <taxon>Scleropages</taxon>
    </lineage>
</organism>
<keyword evidence="4" id="KW-0460">Magnesium</keyword>
<feature type="domain" description="Lipoyl-binding" evidence="8">
    <location>
        <begin position="31"/>
        <end position="110"/>
    </location>
</feature>
<dbReference type="PROSITE" id="PS50968">
    <property type="entry name" value="BIOTINYL_LIPOYL"/>
    <property type="match status" value="1"/>
</dbReference>
<gene>
    <name evidence="9" type="ORF">Z043_105005</name>
</gene>
<evidence type="ECO:0000256" key="3">
    <source>
        <dbReference type="ARBA" id="ARBA00022723"/>
    </source>
</evidence>
<accession>A0A0P7V3K3</accession>
<evidence type="ECO:0000256" key="1">
    <source>
        <dbReference type="ARBA" id="ARBA00001953"/>
    </source>
</evidence>
<dbReference type="Pfam" id="PF00364">
    <property type="entry name" value="Biotin_lipoyl"/>
    <property type="match status" value="1"/>
</dbReference>
<dbReference type="SUPFAM" id="SSF51230">
    <property type="entry name" value="Single hybrid motif"/>
    <property type="match status" value="1"/>
</dbReference>
<dbReference type="Gene3D" id="2.40.50.100">
    <property type="match status" value="1"/>
</dbReference>
<sequence>MRSALSEVSDIDLKEYKLRVLSKLAAALNKHMPEKVPEDTSSILRSPMPGSVVAVSVKAGDTVAEGQEICVIEAMKMQNSMTAAKTAKVKSVHCNAGDTVGEGDLLVELE</sequence>
<dbReference type="GO" id="GO:0004658">
    <property type="term" value="F:propionyl-CoA carboxylase activity"/>
    <property type="evidence" value="ECO:0007669"/>
    <property type="project" value="TreeGrafter"/>
</dbReference>
<evidence type="ECO:0000256" key="4">
    <source>
        <dbReference type="ARBA" id="ARBA00022842"/>
    </source>
</evidence>
<evidence type="ECO:0000256" key="5">
    <source>
        <dbReference type="ARBA" id="ARBA00022946"/>
    </source>
</evidence>
<comment type="caution">
    <text evidence="9">The sequence shown here is derived from an EMBL/GenBank/DDBJ whole genome shotgun (WGS) entry which is preliminary data.</text>
</comment>
<dbReference type="EMBL" id="JARO02001348">
    <property type="protein sequence ID" value="KPP75722.1"/>
    <property type="molecule type" value="Genomic_DNA"/>
</dbReference>
<dbReference type="GO" id="GO:0005739">
    <property type="term" value="C:mitochondrion"/>
    <property type="evidence" value="ECO:0007669"/>
    <property type="project" value="UniProtKB-SubCell"/>
</dbReference>
<dbReference type="AlphaFoldDB" id="A0A0P7V3K3"/>
<evidence type="ECO:0000313" key="9">
    <source>
        <dbReference type="EMBL" id="KPP75722.1"/>
    </source>
</evidence>
<name>A0A0P7V3K3_SCLFO</name>
<dbReference type="InterPro" id="IPR001882">
    <property type="entry name" value="Biotin_BS"/>
</dbReference>
<keyword evidence="3" id="KW-0479">Metal-binding</keyword>
<keyword evidence="7" id="KW-0092">Biotin</keyword>
<dbReference type="PROSITE" id="PS00188">
    <property type="entry name" value="BIOTIN"/>
    <property type="match status" value="1"/>
</dbReference>
<keyword evidence="5" id="KW-0809">Transit peptide</keyword>
<proteinExistence type="predicted"/>
<evidence type="ECO:0000256" key="6">
    <source>
        <dbReference type="ARBA" id="ARBA00023128"/>
    </source>
</evidence>
<evidence type="ECO:0000256" key="7">
    <source>
        <dbReference type="ARBA" id="ARBA00023267"/>
    </source>
</evidence>
<evidence type="ECO:0000259" key="8">
    <source>
        <dbReference type="PROSITE" id="PS50968"/>
    </source>
</evidence>